<dbReference type="InterPro" id="IPR012675">
    <property type="entry name" value="Beta-grasp_dom_sf"/>
</dbReference>
<evidence type="ECO:0000256" key="2">
    <source>
        <dbReference type="ARBA" id="ARBA00022499"/>
    </source>
</evidence>
<dbReference type="InterPro" id="IPR016155">
    <property type="entry name" value="Mopterin_synth/thiamin_S_b"/>
</dbReference>
<dbReference type="GO" id="GO:0032447">
    <property type="term" value="P:protein urmylation"/>
    <property type="evidence" value="ECO:0007669"/>
    <property type="project" value="UniProtKB-UniRule"/>
</dbReference>
<dbReference type="HAMAP" id="MF_03048">
    <property type="entry name" value="Urm1"/>
    <property type="match status" value="1"/>
</dbReference>
<organism evidence="7 8">
    <name type="scientific">Thecamonas trahens ATCC 50062</name>
    <dbReference type="NCBI Taxonomy" id="461836"/>
    <lineage>
        <taxon>Eukaryota</taxon>
        <taxon>Apusozoa</taxon>
        <taxon>Apusomonadida</taxon>
        <taxon>Apusomonadidae</taxon>
        <taxon>Thecamonas</taxon>
    </lineage>
</organism>
<accession>A0A0L0DUU1</accession>
<dbReference type="EMBL" id="GL349440">
    <property type="protein sequence ID" value="KNC55972.1"/>
    <property type="molecule type" value="Genomic_DNA"/>
</dbReference>
<keyword evidence="4 5" id="KW-0833">Ubl conjugation pathway</keyword>
<keyword evidence="2 5" id="KW-1017">Isopeptide bond</keyword>
<feature type="cross-link" description="Glycyl lysine isopeptide (Gly-Lys) (interchain with K-? in acceptor proteins)" evidence="5">
    <location>
        <position position="98"/>
    </location>
</feature>
<comment type="subcellular location">
    <subcellularLocation>
        <location evidence="5 6">Cytoplasm</location>
    </subcellularLocation>
</comment>
<dbReference type="eggNOG" id="KOG4146">
    <property type="taxonomic scope" value="Eukaryota"/>
</dbReference>
<dbReference type="CDD" id="cd01764">
    <property type="entry name" value="Ubl_Urm1"/>
    <property type="match status" value="1"/>
</dbReference>
<dbReference type="SUPFAM" id="SSF54285">
    <property type="entry name" value="MoaD/ThiS"/>
    <property type="match status" value="1"/>
</dbReference>
<comment type="pathway">
    <text evidence="5 6">tRNA modification; 5-methoxycarbonylmethyl-2-thiouridine-tRNA biosynthesis.</text>
</comment>
<dbReference type="Pfam" id="PF09138">
    <property type="entry name" value="Urm1"/>
    <property type="match status" value="1"/>
</dbReference>
<keyword evidence="1 5" id="KW-0963">Cytoplasm</keyword>
<keyword evidence="3 5" id="KW-0819">tRNA processing</keyword>
<keyword evidence="8" id="KW-1185">Reference proteome</keyword>
<sequence length="98" mass="10382">MDVTVHLSGGLDVLFGGASEVSVHMAKTDNVRLIEVLNELMGETLVAKDRGDMLMLDGEVRPGILVLINDADWALLGENEAVVTPGDEITLISTLHGG</sequence>
<dbReference type="RefSeq" id="XP_013761019.1">
    <property type="nucleotide sequence ID" value="XM_013905565.1"/>
</dbReference>
<dbReference type="InterPro" id="IPR015221">
    <property type="entry name" value="Urm1"/>
</dbReference>
<proteinExistence type="inferred from homology"/>
<gene>
    <name evidence="7" type="ORF">AMSG_01986</name>
</gene>
<dbReference type="Gene3D" id="3.10.20.30">
    <property type="match status" value="1"/>
</dbReference>
<dbReference type="OrthoDB" id="10248987at2759"/>
<dbReference type="AlphaFoldDB" id="A0A0L0DUU1"/>
<dbReference type="STRING" id="461836.A0A0L0DUU1"/>
<evidence type="ECO:0000256" key="6">
    <source>
        <dbReference type="RuleBase" id="RU361182"/>
    </source>
</evidence>
<evidence type="ECO:0000256" key="4">
    <source>
        <dbReference type="ARBA" id="ARBA00022786"/>
    </source>
</evidence>
<comment type="PTM">
    <text evidence="5">C-terminal thiocarboxylation occurs in 2 steps, it is first acyl-adenylated (-COAMP) via the hesA/moeB/thiF part of the MOCS3/UBA4 homolog, then thiocarboxylated (-COSH) via the rhodanese domain of the MOCS3/UBA4 homolog.</text>
</comment>
<dbReference type="GO" id="GO:0002098">
    <property type="term" value="P:tRNA wobble uridine modification"/>
    <property type="evidence" value="ECO:0007669"/>
    <property type="project" value="UniProtKB-UniRule"/>
</dbReference>
<dbReference type="GeneID" id="25561699"/>
<evidence type="ECO:0000256" key="5">
    <source>
        <dbReference type="HAMAP-Rule" id="MF_03048"/>
    </source>
</evidence>
<evidence type="ECO:0000256" key="3">
    <source>
        <dbReference type="ARBA" id="ARBA00022694"/>
    </source>
</evidence>
<evidence type="ECO:0000313" key="7">
    <source>
        <dbReference type="EMBL" id="KNC55972.1"/>
    </source>
</evidence>
<dbReference type="GO" id="GO:0034227">
    <property type="term" value="P:tRNA thio-modification"/>
    <property type="evidence" value="ECO:0007669"/>
    <property type="project" value="UniProtKB-UniRule"/>
</dbReference>
<dbReference type="Proteomes" id="UP000054408">
    <property type="component" value="Unassembled WGS sequence"/>
</dbReference>
<reference evidence="7 8" key="1">
    <citation type="submission" date="2010-05" db="EMBL/GenBank/DDBJ databases">
        <title>The Genome Sequence of Thecamonas trahens ATCC 50062.</title>
        <authorList>
            <consortium name="The Broad Institute Genome Sequencing Platform"/>
            <person name="Russ C."/>
            <person name="Cuomo C."/>
            <person name="Shea T."/>
            <person name="Young S.K."/>
            <person name="Zeng Q."/>
            <person name="Koehrsen M."/>
            <person name="Haas B."/>
            <person name="Borodovsky M."/>
            <person name="Guigo R."/>
            <person name="Alvarado L."/>
            <person name="Berlin A."/>
            <person name="Bochicchio J."/>
            <person name="Borenstein D."/>
            <person name="Chapman S."/>
            <person name="Chen Z."/>
            <person name="Freedman E."/>
            <person name="Gellesch M."/>
            <person name="Goldberg J."/>
            <person name="Griggs A."/>
            <person name="Gujja S."/>
            <person name="Heilman E."/>
            <person name="Heiman D."/>
            <person name="Hepburn T."/>
            <person name="Howarth C."/>
            <person name="Jen D."/>
            <person name="Larson L."/>
            <person name="Mehta T."/>
            <person name="Park D."/>
            <person name="Pearson M."/>
            <person name="Roberts A."/>
            <person name="Saif S."/>
            <person name="Shenoy N."/>
            <person name="Sisk P."/>
            <person name="Stolte C."/>
            <person name="Sykes S."/>
            <person name="Thomson T."/>
            <person name="Walk T."/>
            <person name="White J."/>
            <person name="Yandava C."/>
            <person name="Burger G."/>
            <person name="Gray M.W."/>
            <person name="Holland P.W.H."/>
            <person name="King N."/>
            <person name="Lang F.B.F."/>
            <person name="Roger A.J."/>
            <person name="Ruiz-Trillo I."/>
            <person name="Lander E."/>
            <person name="Nusbaum C."/>
        </authorList>
    </citation>
    <scope>NUCLEOTIDE SEQUENCE [LARGE SCALE GENOMIC DNA]</scope>
    <source>
        <strain evidence="7 8">ATCC 50062</strain>
    </source>
</reference>
<evidence type="ECO:0000313" key="8">
    <source>
        <dbReference type="Proteomes" id="UP000054408"/>
    </source>
</evidence>
<protein>
    <recommendedName>
        <fullName evidence="5">Ubiquitin-related modifier 1 homolog</fullName>
    </recommendedName>
</protein>
<dbReference type="PANTHER" id="PTHR14986">
    <property type="entry name" value="RURM1 PROTEIN"/>
    <property type="match status" value="1"/>
</dbReference>
<evidence type="ECO:0000256" key="1">
    <source>
        <dbReference type="ARBA" id="ARBA00022490"/>
    </source>
</evidence>
<comment type="similarity">
    <text evidence="5 6">Belongs to the URM1 family.</text>
</comment>
<name>A0A0L0DUU1_THETB</name>
<comment type="function">
    <text evidence="5">Acts as a sulfur carrier required for 2-thiolation of mcm(5)S(2)U at tRNA wobble positions of cytosolic tRNA(Lys), tRNA(Glu) and tRNA(Gln). Serves as sulfur donor in tRNA 2-thiolation reaction by being thiocarboxylated (-COSH) at its C-terminus by the MOCS3/UBA4 homolog. The sulfur is then transferred to tRNA to form 2-thiolation of mcm(5)S(2)U. Also acts as a ubiquitin-like protein (UBL) that is covalently conjugated via an isopeptide bond to lysine residues of target proteins. The thiocarboxylated form serves as substrate for conjugation and oxidative stress specifically induces the formation of UBL-protein conjugates.</text>
</comment>
<feature type="modified residue" description="1-thioglycine" evidence="5">
    <location>
        <position position="98"/>
    </location>
</feature>
<dbReference type="UniPathway" id="UPA00988"/>
<dbReference type="GO" id="GO:0005829">
    <property type="term" value="C:cytosol"/>
    <property type="evidence" value="ECO:0007669"/>
    <property type="project" value="UniProtKB-UniRule"/>
</dbReference>